<evidence type="ECO:0000313" key="7">
    <source>
        <dbReference type="EMBL" id="CAB3380234.1"/>
    </source>
</evidence>
<accession>A0A8S1DCH5</accession>
<dbReference type="GO" id="GO:0006508">
    <property type="term" value="P:proteolysis"/>
    <property type="evidence" value="ECO:0007669"/>
    <property type="project" value="UniProtKB-KW"/>
</dbReference>
<name>A0A8S1DCH5_9INSE</name>
<comment type="caution">
    <text evidence="7">The sequence shown here is derived from an EMBL/GenBank/DDBJ whole genome shotgun (WGS) entry which is preliminary data.</text>
</comment>
<protein>
    <recommendedName>
        <fullName evidence="6">Peptidase S1 domain-containing protein</fullName>
    </recommendedName>
</protein>
<reference evidence="7 8" key="1">
    <citation type="submission" date="2020-04" db="EMBL/GenBank/DDBJ databases">
        <authorList>
            <person name="Alioto T."/>
            <person name="Alioto T."/>
            <person name="Gomez Garrido J."/>
        </authorList>
    </citation>
    <scope>NUCLEOTIDE SEQUENCE [LARGE SCALE GENOMIC DNA]</scope>
</reference>
<keyword evidence="5" id="KW-0732">Signal</keyword>
<gene>
    <name evidence="7" type="ORF">CLODIP_2_CD07377</name>
</gene>
<dbReference type="InterPro" id="IPR043504">
    <property type="entry name" value="Peptidase_S1_PA_chymotrypsin"/>
</dbReference>
<dbReference type="PANTHER" id="PTHR24276">
    <property type="entry name" value="POLYSERASE-RELATED"/>
    <property type="match status" value="1"/>
</dbReference>
<evidence type="ECO:0000313" key="8">
    <source>
        <dbReference type="Proteomes" id="UP000494165"/>
    </source>
</evidence>
<dbReference type="PANTHER" id="PTHR24276:SF91">
    <property type="entry name" value="AT26814P-RELATED"/>
    <property type="match status" value="1"/>
</dbReference>
<evidence type="ECO:0000256" key="2">
    <source>
        <dbReference type="ARBA" id="ARBA00022801"/>
    </source>
</evidence>
<evidence type="ECO:0000256" key="3">
    <source>
        <dbReference type="ARBA" id="ARBA00022825"/>
    </source>
</evidence>
<keyword evidence="1" id="KW-0645">Protease</keyword>
<evidence type="ECO:0000256" key="1">
    <source>
        <dbReference type="ARBA" id="ARBA00022670"/>
    </source>
</evidence>
<feature type="chain" id="PRO_5035919099" description="Peptidase S1 domain-containing protein" evidence="5">
    <location>
        <begin position="20"/>
        <end position="259"/>
    </location>
</feature>
<evidence type="ECO:0000259" key="6">
    <source>
        <dbReference type="PROSITE" id="PS50240"/>
    </source>
</evidence>
<sequence length="259" mass="28582">MSCCNVGLILACCAVLASGVPDKLQPLKTRASSKIIGGTPAAGGEFPWHVSLQNNYDGQNWTHVCDGSIISSEFILTHAWCAYNPSRPRIVAGTLNLTTPGSIHNITEMITDDRTRRHLALVRVSPPFQFGCNTRPVQLPARFAETTAGSVFTVTAWVPLEIFEPYSTLFKLQSLIVPKDECSILLEGFVDLIYFICATDVNSLSEVNSMCSHQSYGAPLVHDGELRGVFYSPIYCDDRPTVYIEVSLFRDWIFRVTGV</sequence>
<keyword evidence="4" id="KW-1015">Disulfide bond</keyword>
<keyword evidence="2" id="KW-0378">Hydrolase</keyword>
<evidence type="ECO:0000256" key="5">
    <source>
        <dbReference type="SAM" id="SignalP"/>
    </source>
</evidence>
<dbReference type="SMART" id="SM00020">
    <property type="entry name" value="Tryp_SPc"/>
    <property type="match status" value="1"/>
</dbReference>
<dbReference type="InterPro" id="IPR050430">
    <property type="entry name" value="Peptidase_S1"/>
</dbReference>
<evidence type="ECO:0000256" key="4">
    <source>
        <dbReference type="ARBA" id="ARBA00023157"/>
    </source>
</evidence>
<feature type="signal peptide" evidence="5">
    <location>
        <begin position="1"/>
        <end position="19"/>
    </location>
</feature>
<feature type="domain" description="Peptidase S1" evidence="6">
    <location>
        <begin position="35"/>
        <end position="258"/>
    </location>
</feature>
<dbReference type="GO" id="GO:0004252">
    <property type="term" value="F:serine-type endopeptidase activity"/>
    <property type="evidence" value="ECO:0007669"/>
    <property type="project" value="InterPro"/>
</dbReference>
<keyword evidence="8" id="KW-1185">Reference proteome</keyword>
<dbReference type="Gene3D" id="2.40.10.10">
    <property type="entry name" value="Trypsin-like serine proteases"/>
    <property type="match status" value="1"/>
</dbReference>
<dbReference type="SUPFAM" id="SSF50494">
    <property type="entry name" value="Trypsin-like serine proteases"/>
    <property type="match status" value="1"/>
</dbReference>
<proteinExistence type="predicted"/>
<dbReference type="PROSITE" id="PS50240">
    <property type="entry name" value="TRYPSIN_DOM"/>
    <property type="match status" value="1"/>
</dbReference>
<keyword evidence="3" id="KW-0720">Serine protease</keyword>
<dbReference type="Proteomes" id="UP000494165">
    <property type="component" value="Unassembled WGS sequence"/>
</dbReference>
<dbReference type="InterPro" id="IPR001254">
    <property type="entry name" value="Trypsin_dom"/>
</dbReference>
<dbReference type="EMBL" id="CADEPI010000204">
    <property type="protein sequence ID" value="CAB3380234.1"/>
    <property type="molecule type" value="Genomic_DNA"/>
</dbReference>
<organism evidence="7 8">
    <name type="scientific">Cloeon dipterum</name>
    <dbReference type="NCBI Taxonomy" id="197152"/>
    <lineage>
        <taxon>Eukaryota</taxon>
        <taxon>Metazoa</taxon>
        <taxon>Ecdysozoa</taxon>
        <taxon>Arthropoda</taxon>
        <taxon>Hexapoda</taxon>
        <taxon>Insecta</taxon>
        <taxon>Pterygota</taxon>
        <taxon>Palaeoptera</taxon>
        <taxon>Ephemeroptera</taxon>
        <taxon>Pisciforma</taxon>
        <taxon>Baetidae</taxon>
        <taxon>Cloeon</taxon>
    </lineage>
</organism>
<dbReference type="OrthoDB" id="8440449at2759"/>
<dbReference type="InterPro" id="IPR009003">
    <property type="entry name" value="Peptidase_S1_PA"/>
</dbReference>
<dbReference type="AlphaFoldDB" id="A0A8S1DCH5"/>
<dbReference type="Pfam" id="PF00089">
    <property type="entry name" value="Trypsin"/>
    <property type="match status" value="1"/>
</dbReference>